<dbReference type="PANTHER" id="PTHR24355:SF28">
    <property type="entry name" value="G PROTEIN-COUPLED RECEPTOR KINASE 2"/>
    <property type="match status" value="1"/>
</dbReference>
<dbReference type="Pfam" id="PF00615">
    <property type="entry name" value="RGS"/>
    <property type="match status" value="1"/>
</dbReference>
<evidence type="ECO:0000313" key="2">
    <source>
        <dbReference type="Proteomes" id="UP000616769"/>
    </source>
</evidence>
<dbReference type="InterPro" id="IPR044926">
    <property type="entry name" value="RGS_subdomain_2"/>
</dbReference>
<evidence type="ECO:0000313" key="1">
    <source>
        <dbReference type="EMBL" id="KPM08829.1"/>
    </source>
</evidence>
<organism evidence="1 2">
    <name type="scientific">Sarcoptes scabiei</name>
    <name type="common">Itch mite</name>
    <name type="synonym">Acarus scabiei</name>
    <dbReference type="NCBI Taxonomy" id="52283"/>
    <lineage>
        <taxon>Eukaryota</taxon>
        <taxon>Metazoa</taxon>
        <taxon>Ecdysozoa</taxon>
        <taxon>Arthropoda</taxon>
        <taxon>Chelicerata</taxon>
        <taxon>Arachnida</taxon>
        <taxon>Acari</taxon>
        <taxon>Acariformes</taxon>
        <taxon>Sarcoptiformes</taxon>
        <taxon>Astigmata</taxon>
        <taxon>Psoroptidia</taxon>
        <taxon>Sarcoptoidea</taxon>
        <taxon>Sarcoptidae</taxon>
        <taxon>Sarcoptinae</taxon>
        <taxon>Sarcoptes</taxon>
    </lineage>
</organism>
<dbReference type="Gene3D" id="1.10.167.10">
    <property type="entry name" value="Regulator of G-protein Signalling 4, domain 2"/>
    <property type="match status" value="1"/>
</dbReference>
<dbReference type="SUPFAM" id="SSF48097">
    <property type="entry name" value="Regulator of G-protein signaling, RGS"/>
    <property type="match status" value="1"/>
</dbReference>
<name>A0A132AD87_SARSC</name>
<dbReference type="AlphaFoldDB" id="A0A132AD87"/>
<accession>A0A132AD87</accession>
<protein>
    <submittedName>
        <fullName evidence="1">G protein-coupled receptor kinase 2-like protein</fullName>
    </submittedName>
</protein>
<dbReference type="OrthoDB" id="354826at2759"/>
<dbReference type="InterPro" id="IPR016137">
    <property type="entry name" value="RGS"/>
</dbReference>
<proteinExistence type="predicted"/>
<dbReference type="GO" id="GO:0005524">
    <property type="term" value="F:ATP binding"/>
    <property type="evidence" value="ECO:0007669"/>
    <property type="project" value="InterPro"/>
</dbReference>
<dbReference type="Gene3D" id="3.30.200.20">
    <property type="entry name" value="Phosphorylase Kinase, domain 1"/>
    <property type="match status" value="1"/>
</dbReference>
<dbReference type="FunFam" id="1.10.167.10:FF:000009">
    <property type="entry name" value="G protein-coupled receptor kinase"/>
    <property type="match status" value="1"/>
</dbReference>
<dbReference type="InterPro" id="IPR000961">
    <property type="entry name" value="AGC-kinase_C"/>
</dbReference>
<reference evidence="1 2" key="1">
    <citation type="journal article" date="2015" name="Parasit. Vectors">
        <title>Draft genome of the scabies mite.</title>
        <authorList>
            <person name="Rider S.D.Jr."/>
            <person name="Morgan M.S."/>
            <person name="Arlian L.G."/>
        </authorList>
    </citation>
    <scope>NUCLEOTIDE SEQUENCE [LARGE SCALE GENOMIC DNA]</scope>
    <source>
        <strain evidence="1">Arlian Lab</strain>
    </source>
</reference>
<comment type="caution">
    <text evidence="1">The sequence shown here is derived from an EMBL/GenBank/DDBJ whole genome shotgun (WGS) entry which is preliminary data.</text>
</comment>
<dbReference type="Proteomes" id="UP000616769">
    <property type="component" value="Unassembled WGS sequence"/>
</dbReference>
<dbReference type="EMBL" id="JXLN01012761">
    <property type="protein sequence ID" value="KPM08829.1"/>
    <property type="molecule type" value="Genomic_DNA"/>
</dbReference>
<keyword evidence="1" id="KW-0675">Receptor</keyword>
<dbReference type="SMART" id="SM00133">
    <property type="entry name" value="S_TK_X"/>
    <property type="match status" value="1"/>
</dbReference>
<sequence length="358" mass="41301">MELENIVANTVYLKAREDSNKGRSKKWKKLLQLPHISQCLYLKDKLDIEYDYTVEQQPIGRLLFLKYCQTKPSYYNCNQFLDALNEYELSEDKQSSARKIIKQFLCDDSENVVDILPPDLIETCKENSLSTCSKDLFDECSYKFTEDSKQICKELLAKKVKDRLGCSSDRYGAISVKNHLFFKLINWKRLEAGLLEPPFIPDPHAVYAKDVLDIEQFSTVKGVNLDASDDSFYSKFNTGCVSIPWQNEIIETDCFEELSSFSDPNSDDLIENDLSLSMTNNQNENGDEASKCFPFLRFNKTRKNPYKSYLMKQSTNNNEKNKINNSINNLSNDIRNSKQSSNQALRSTKEIILNNNSQ</sequence>
<dbReference type="Gene3D" id="1.10.510.10">
    <property type="entry name" value="Transferase(Phosphotransferase) domain 1"/>
    <property type="match status" value="1"/>
</dbReference>
<dbReference type="GO" id="GO:0005737">
    <property type="term" value="C:cytoplasm"/>
    <property type="evidence" value="ECO:0007669"/>
    <property type="project" value="TreeGrafter"/>
</dbReference>
<keyword evidence="1" id="KW-0418">Kinase</keyword>
<dbReference type="GO" id="GO:0009966">
    <property type="term" value="P:regulation of signal transduction"/>
    <property type="evidence" value="ECO:0007669"/>
    <property type="project" value="TreeGrafter"/>
</dbReference>
<gene>
    <name evidence="1" type="ORF">QR98_0073540</name>
</gene>
<dbReference type="PROSITE" id="PS50132">
    <property type="entry name" value="RGS"/>
    <property type="match status" value="1"/>
</dbReference>
<keyword evidence="1" id="KW-0808">Transferase</keyword>
<dbReference type="GO" id="GO:0004674">
    <property type="term" value="F:protein serine/threonine kinase activity"/>
    <property type="evidence" value="ECO:0007669"/>
    <property type="project" value="InterPro"/>
</dbReference>
<dbReference type="VEuPathDB" id="VectorBase:SSCA009287"/>
<dbReference type="PROSITE" id="PS51285">
    <property type="entry name" value="AGC_KINASE_CTER"/>
    <property type="match status" value="1"/>
</dbReference>
<dbReference type="InterPro" id="IPR036305">
    <property type="entry name" value="RGS_sf"/>
</dbReference>
<dbReference type="PANTHER" id="PTHR24355">
    <property type="entry name" value="G PROTEIN-COUPLED RECEPTOR KINASE/RIBOSOMAL PROTEIN S6 KINASE"/>
    <property type="match status" value="1"/>
</dbReference>